<name>A0A9X4YFE1_9GAMM</name>
<evidence type="ECO:0000313" key="1">
    <source>
        <dbReference type="EMBL" id="MYL28143.1"/>
    </source>
</evidence>
<dbReference type="AlphaFoldDB" id="A0A9X4YFE1"/>
<gene>
    <name evidence="1" type="ORF">GLW01_15235</name>
</gene>
<dbReference type="EMBL" id="WMEX01000011">
    <property type="protein sequence ID" value="MYL28143.1"/>
    <property type="molecule type" value="Genomic_DNA"/>
</dbReference>
<dbReference type="RefSeq" id="WP_160899634.1">
    <property type="nucleotide sequence ID" value="NZ_WMEX01000011.1"/>
</dbReference>
<proteinExistence type="predicted"/>
<sequence>MTPEEWWKNFALGMELDVAGTFIFNGIKRLDEVDNFYYPTDIFEIFYNLSVGVERLLKVAIILVEHDEQTDMEALEESLITHNVSELTNRLESSCKLGLASVHKELLSILSKFYKTYRYGRFSIASVPEIEREQEAFLRYISKYLKIELPSKDSFFPVFNSDKIRKFVGKVVHKISGSIFSVVNRKTSELNIYTDELRGDSKAIRIFYGDRLDFIDERIKKKEILLFLMNSNESEGHLQLVRSFEPLEFDLGMAPYYIKALINDSHLHLVGDEVDELYTEVEDVGERIQMVDIIDNEHLSYGE</sequence>
<evidence type="ECO:0000313" key="2">
    <source>
        <dbReference type="Proteomes" id="UP000460751"/>
    </source>
</evidence>
<reference evidence="1 2" key="1">
    <citation type="submission" date="2019-11" db="EMBL/GenBank/DDBJ databases">
        <title>Genome sequences of 17 halophilic strains isolated from different environments.</title>
        <authorList>
            <person name="Furrow R.E."/>
        </authorList>
    </citation>
    <scope>NUCLEOTIDE SEQUENCE [LARGE SCALE GENOMIC DNA]</scope>
    <source>
        <strain evidence="1 2">22507_15_FS</strain>
    </source>
</reference>
<keyword evidence="2" id="KW-1185">Reference proteome</keyword>
<organism evidence="1 2">
    <name type="scientific">Vreelandella halophila</name>
    <dbReference type="NCBI Taxonomy" id="86177"/>
    <lineage>
        <taxon>Bacteria</taxon>
        <taxon>Pseudomonadati</taxon>
        <taxon>Pseudomonadota</taxon>
        <taxon>Gammaproteobacteria</taxon>
        <taxon>Oceanospirillales</taxon>
        <taxon>Halomonadaceae</taxon>
        <taxon>Vreelandella</taxon>
    </lineage>
</organism>
<dbReference type="OrthoDB" id="1340765at2"/>
<protein>
    <submittedName>
        <fullName evidence="1">Uncharacterized protein</fullName>
    </submittedName>
</protein>
<accession>A0A9X4YFE1</accession>
<dbReference type="Proteomes" id="UP000460751">
    <property type="component" value="Unassembled WGS sequence"/>
</dbReference>
<comment type="caution">
    <text evidence="1">The sequence shown here is derived from an EMBL/GenBank/DDBJ whole genome shotgun (WGS) entry which is preliminary data.</text>
</comment>